<evidence type="ECO:0000313" key="2">
    <source>
        <dbReference type="EMBL" id="KKS70800.1"/>
    </source>
</evidence>
<dbReference type="Gene3D" id="3.30.379.10">
    <property type="entry name" value="Chitobiase/beta-hexosaminidase domain 2-like"/>
    <property type="match status" value="1"/>
</dbReference>
<dbReference type="EMBL" id="LCEK01000043">
    <property type="protein sequence ID" value="KKS70800.1"/>
    <property type="molecule type" value="Genomic_DNA"/>
</dbReference>
<evidence type="ECO:0000313" key="3">
    <source>
        <dbReference type="Proteomes" id="UP000033867"/>
    </source>
</evidence>
<evidence type="ECO:0000256" key="1">
    <source>
        <dbReference type="ARBA" id="ARBA00022801"/>
    </source>
</evidence>
<sequence length="275" mass="31625">MKVERNYEFRKKLREVHVPARRNSDIRANANEINVQNSWSIVWDDKASRLIADTARDLQDYFFTSMDCSLMLEKKHKIKSALENIETSIVLCEKKDFPELGKNLSVPRSYVLKVTEKQIIICGNDERGIMAGCHYIEDLMNLKEAPILRKTRGEKREPLFSPRMMHSGWGIDQFPDAHLNAISHAGFDSILLFVKGLDKTTMGYSDFNDLIDRAASFGLDVYFYSFNNVIISSLFSSPKFLLKRDYAFEHGSFRLCRRACVAWGKRGAQLHGCHS</sequence>
<dbReference type="Proteomes" id="UP000033867">
    <property type="component" value="Unassembled WGS sequence"/>
</dbReference>
<reference evidence="2 3" key="1">
    <citation type="journal article" date="2015" name="Nature">
        <title>rRNA introns, odd ribosomes, and small enigmatic genomes across a large radiation of phyla.</title>
        <authorList>
            <person name="Brown C.T."/>
            <person name="Hug L.A."/>
            <person name="Thomas B.C."/>
            <person name="Sharon I."/>
            <person name="Castelle C.J."/>
            <person name="Singh A."/>
            <person name="Wilkins M.J."/>
            <person name="Williams K.H."/>
            <person name="Banfield J.F."/>
        </authorList>
    </citation>
    <scope>NUCLEOTIDE SEQUENCE [LARGE SCALE GENOMIC DNA]</scope>
</reference>
<accession>A0A0G1BBP6</accession>
<dbReference type="AlphaFoldDB" id="A0A0G1BBP6"/>
<proteinExistence type="predicted"/>
<keyword evidence="1" id="KW-0378">Hydrolase</keyword>
<organism evidence="2 3">
    <name type="scientific">Candidatus Magasanikbacteria bacterium GW2011_GWE2_42_7</name>
    <dbReference type="NCBI Taxonomy" id="1619052"/>
    <lineage>
        <taxon>Bacteria</taxon>
        <taxon>Candidatus Magasanikiibacteriota</taxon>
    </lineage>
</organism>
<protein>
    <submittedName>
        <fullName evidence="2">Uncharacterized protein</fullName>
    </submittedName>
</protein>
<dbReference type="InterPro" id="IPR029018">
    <property type="entry name" value="Hex-like_dom2"/>
</dbReference>
<dbReference type="GO" id="GO:0005975">
    <property type="term" value="P:carbohydrate metabolic process"/>
    <property type="evidence" value="ECO:0007669"/>
    <property type="project" value="UniProtKB-ARBA"/>
</dbReference>
<gene>
    <name evidence="2" type="ORF">UV42_C0043G0002</name>
</gene>
<comment type="caution">
    <text evidence="2">The sequence shown here is derived from an EMBL/GenBank/DDBJ whole genome shotgun (WGS) entry which is preliminary data.</text>
</comment>
<dbReference type="SUPFAM" id="SSF55545">
    <property type="entry name" value="beta-N-acetylhexosaminidase-like domain"/>
    <property type="match status" value="1"/>
</dbReference>
<dbReference type="GO" id="GO:0016787">
    <property type="term" value="F:hydrolase activity"/>
    <property type="evidence" value="ECO:0007669"/>
    <property type="project" value="UniProtKB-KW"/>
</dbReference>
<name>A0A0G1BBP6_9BACT</name>